<keyword evidence="2" id="KW-1185">Reference proteome</keyword>
<reference evidence="1 2" key="1">
    <citation type="submission" date="2015-07" db="EMBL/GenBank/DDBJ databases">
        <authorList>
            <person name="Voget S."/>
            <person name="Dogs M."/>
            <person name="Brinkhoff T.H."/>
            <person name="Daniel R."/>
        </authorList>
    </citation>
    <scope>NUCLEOTIDE SEQUENCE [LARGE SCALE GENOMIC DNA]</scope>
    <source>
        <strain evidence="1 2">B14</strain>
    </source>
</reference>
<accession>A0ABZ2BY08</accession>
<protein>
    <submittedName>
        <fullName evidence="1">Uncharacterized protein</fullName>
    </submittedName>
</protein>
<name>A0ABZ2BY08_9RHOB</name>
<evidence type="ECO:0000313" key="2">
    <source>
        <dbReference type="Proteomes" id="UP001318682"/>
    </source>
</evidence>
<organism evidence="1 2">
    <name type="scientific">Roseobacter fucihabitans</name>
    <dbReference type="NCBI Taxonomy" id="1537242"/>
    <lineage>
        <taxon>Bacteria</taxon>
        <taxon>Pseudomonadati</taxon>
        <taxon>Pseudomonadota</taxon>
        <taxon>Alphaproteobacteria</taxon>
        <taxon>Rhodobacterales</taxon>
        <taxon>Roseobacteraceae</taxon>
        <taxon>Roseobacter</taxon>
    </lineage>
</organism>
<evidence type="ECO:0000313" key="1">
    <source>
        <dbReference type="EMBL" id="WVX49614.1"/>
    </source>
</evidence>
<reference evidence="2" key="2">
    <citation type="submission" date="2024-01" db="EMBL/GenBank/DDBJ databases">
        <title>Roseobacter fucihabitans sp. nov., isolated from the brown alga Fucus spiralis.</title>
        <authorList>
            <person name="Hahnke S."/>
            <person name="Berger M."/>
            <person name="Schlingloff A."/>
            <person name="Athale I."/>
            <person name="Neumann-Schaal M."/>
            <person name="Adenaya A."/>
            <person name="Poehlein A."/>
            <person name="Daniel R."/>
            <person name="Pertersen J."/>
            <person name="Brinkhoff T."/>
        </authorList>
    </citation>
    <scope>NUCLEOTIDE SEQUENCE [LARGE SCALE GENOMIC DNA]</scope>
    <source>
        <strain evidence="2">B14</strain>
    </source>
</reference>
<dbReference type="Proteomes" id="UP001318682">
    <property type="component" value="Chromosome"/>
</dbReference>
<gene>
    <name evidence="1" type="ORF">ROLI_027090</name>
</gene>
<sequence>MKGFGVYTCMWTLSRDANGASRRLWKANVLEIETQRCVVYAAS</sequence>
<dbReference type="EMBL" id="CP143423">
    <property type="protein sequence ID" value="WVX49614.1"/>
    <property type="molecule type" value="Genomic_DNA"/>
</dbReference>
<proteinExistence type="predicted"/>